<feature type="transmembrane region" description="Helical" evidence="1">
    <location>
        <begin position="7"/>
        <end position="26"/>
    </location>
</feature>
<evidence type="ECO:0000256" key="1">
    <source>
        <dbReference type="SAM" id="Phobius"/>
    </source>
</evidence>
<keyword evidence="1" id="KW-0812">Transmembrane</keyword>
<organism evidence="2">
    <name type="scientific">Anguilla anguilla</name>
    <name type="common">European freshwater eel</name>
    <name type="synonym">Muraena anguilla</name>
    <dbReference type="NCBI Taxonomy" id="7936"/>
    <lineage>
        <taxon>Eukaryota</taxon>
        <taxon>Metazoa</taxon>
        <taxon>Chordata</taxon>
        <taxon>Craniata</taxon>
        <taxon>Vertebrata</taxon>
        <taxon>Euteleostomi</taxon>
        <taxon>Actinopterygii</taxon>
        <taxon>Neopterygii</taxon>
        <taxon>Teleostei</taxon>
        <taxon>Anguilliformes</taxon>
        <taxon>Anguillidae</taxon>
        <taxon>Anguilla</taxon>
    </lineage>
</organism>
<dbReference type="EMBL" id="GBXM01043402">
    <property type="protein sequence ID" value="JAH65175.1"/>
    <property type="molecule type" value="Transcribed_RNA"/>
</dbReference>
<dbReference type="AlphaFoldDB" id="A0A0E9UIS7"/>
<accession>A0A0E9UIS7</accession>
<name>A0A0E9UIS7_ANGAN</name>
<keyword evidence="1" id="KW-0472">Membrane</keyword>
<protein>
    <submittedName>
        <fullName evidence="2">Uncharacterized protein</fullName>
    </submittedName>
</protein>
<proteinExistence type="predicted"/>
<evidence type="ECO:0000313" key="2">
    <source>
        <dbReference type="EMBL" id="JAH65175.1"/>
    </source>
</evidence>
<reference evidence="2" key="1">
    <citation type="submission" date="2014-11" db="EMBL/GenBank/DDBJ databases">
        <authorList>
            <person name="Amaro Gonzalez C."/>
        </authorList>
    </citation>
    <scope>NUCLEOTIDE SEQUENCE</scope>
</reference>
<reference evidence="2" key="2">
    <citation type="journal article" date="2015" name="Fish Shellfish Immunol.">
        <title>Early steps in the European eel (Anguilla anguilla)-Vibrio vulnificus interaction in the gills: Role of the RtxA13 toxin.</title>
        <authorList>
            <person name="Callol A."/>
            <person name="Pajuelo D."/>
            <person name="Ebbesson L."/>
            <person name="Teles M."/>
            <person name="MacKenzie S."/>
            <person name="Amaro C."/>
        </authorList>
    </citation>
    <scope>NUCLEOTIDE SEQUENCE</scope>
</reference>
<sequence length="46" mass="5092">MSVIDCEVSVSLIVCVVVLVPVHWFYPLTCLCIIHRSVCLCTRGNA</sequence>
<keyword evidence="1" id="KW-1133">Transmembrane helix</keyword>